<name>A0A8J4XB46_CLAMG</name>
<keyword evidence="2" id="KW-1185">Reference proteome</keyword>
<dbReference type="InterPro" id="IPR016186">
    <property type="entry name" value="C-type_lectin-like/link_sf"/>
</dbReference>
<comment type="caution">
    <text evidence="1">The sequence shown here is derived from an EMBL/GenBank/DDBJ whole genome shotgun (WGS) entry which is preliminary data.</text>
</comment>
<feature type="non-terminal residue" evidence="1">
    <location>
        <position position="1"/>
    </location>
</feature>
<accession>A0A8J4XB46</accession>
<dbReference type="EMBL" id="QNUK01000009">
    <property type="protein sequence ID" value="KAF5909001.1"/>
    <property type="molecule type" value="Genomic_DNA"/>
</dbReference>
<dbReference type="OrthoDB" id="8950604at2759"/>
<organism evidence="1 2">
    <name type="scientific">Clarias magur</name>
    <name type="common">Asian catfish</name>
    <name type="synonym">Macropteronotus magur</name>
    <dbReference type="NCBI Taxonomy" id="1594786"/>
    <lineage>
        <taxon>Eukaryota</taxon>
        <taxon>Metazoa</taxon>
        <taxon>Chordata</taxon>
        <taxon>Craniata</taxon>
        <taxon>Vertebrata</taxon>
        <taxon>Euteleostomi</taxon>
        <taxon>Actinopterygii</taxon>
        <taxon>Neopterygii</taxon>
        <taxon>Teleostei</taxon>
        <taxon>Ostariophysi</taxon>
        <taxon>Siluriformes</taxon>
        <taxon>Clariidae</taxon>
        <taxon>Clarias</taxon>
    </lineage>
</organism>
<dbReference type="SUPFAM" id="SSF56436">
    <property type="entry name" value="C-type lectin-like"/>
    <property type="match status" value="1"/>
</dbReference>
<evidence type="ECO:0000313" key="2">
    <source>
        <dbReference type="Proteomes" id="UP000727407"/>
    </source>
</evidence>
<dbReference type="Gene3D" id="3.10.100.10">
    <property type="entry name" value="Mannose-Binding Protein A, subunit A"/>
    <property type="match status" value="1"/>
</dbReference>
<gene>
    <name evidence="1" type="ORF">DAT39_001261</name>
</gene>
<dbReference type="Proteomes" id="UP000727407">
    <property type="component" value="Unassembled WGS sequence"/>
</dbReference>
<proteinExistence type="predicted"/>
<reference evidence="1" key="1">
    <citation type="submission" date="2020-07" db="EMBL/GenBank/DDBJ databases">
        <title>Clarias magur genome sequencing, assembly and annotation.</title>
        <authorList>
            <person name="Kushwaha B."/>
            <person name="Kumar R."/>
            <person name="Das P."/>
            <person name="Joshi C.G."/>
            <person name="Kumar D."/>
            <person name="Nagpure N.S."/>
            <person name="Pandey M."/>
            <person name="Agarwal S."/>
            <person name="Srivastava S."/>
            <person name="Singh M."/>
            <person name="Sahoo L."/>
            <person name="Jayasankar P."/>
            <person name="Meher P.K."/>
            <person name="Koringa P.G."/>
            <person name="Iquebal M.A."/>
            <person name="Das S.P."/>
            <person name="Bit A."/>
            <person name="Patnaik S."/>
            <person name="Patel N."/>
            <person name="Shah T.M."/>
            <person name="Hinsu A."/>
            <person name="Jena J.K."/>
        </authorList>
    </citation>
    <scope>NUCLEOTIDE SEQUENCE</scope>
    <source>
        <strain evidence="1">CIFAMagur01</strain>
        <tissue evidence="1">Testis</tissue>
    </source>
</reference>
<dbReference type="AlphaFoldDB" id="A0A8J4XB46"/>
<sequence length="60" mass="6929">HSSLTTFQFIPRRINQTESRAACRENYIDLVTVYSDENNTELYNLTMKAGGGRGWIGLYR</sequence>
<keyword evidence="1" id="KW-0675">Receptor</keyword>
<protein>
    <submittedName>
        <fullName evidence="1">Macrophage mannose receptor 1-like</fullName>
    </submittedName>
</protein>
<feature type="non-terminal residue" evidence="1">
    <location>
        <position position="60"/>
    </location>
</feature>
<evidence type="ECO:0000313" key="1">
    <source>
        <dbReference type="EMBL" id="KAF5909001.1"/>
    </source>
</evidence>
<dbReference type="InterPro" id="IPR016187">
    <property type="entry name" value="CTDL_fold"/>
</dbReference>